<protein>
    <submittedName>
        <fullName evidence="4">N-acetyltransferase</fullName>
    </submittedName>
</protein>
<evidence type="ECO:0000313" key="4">
    <source>
        <dbReference type="EMBL" id="PZP51109.1"/>
    </source>
</evidence>
<dbReference type="AlphaFoldDB" id="A0A2W5HBR3"/>
<evidence type="ECO:0000259" key="3">
    <source>
        <dbReference type="PROSITE" id="PS51186"/>
    </source>
</evidence>
<dbReference type="PANTHER" id="PTHR43072">
    <property type="entry name" value="N-ACETYLTRANSFERASE"/>
    <property type="match status" value="1"/>
</dbReference>
<dbReference type="PROSITE" id="PS51186">
    <property type="entry name" value="GNAT"/>
    <property type="match status" value="1"/>
</dbReference>
<dbReference type="GO" id="GO:0016747">
    <property type="term" value="F:acyltransferase activity, transferring groups other than amino-acyl groups"/>
    <property type="evidence" value="ECO:0007669"/>
    <property type="project" value="InterPro"/>
</dbReference>
<keyword evidence="2" id="KW-0012">Acyltransferase</keyword>
<accession>A0A2W5HBR3</accession>
<dbReference type="PANTHER" id="PTHR43072:SF23">
    <property type="entry name" value="UPF0039 PROTEIN C11D3.02C"/>
    <property type="match status" value="1"/>
</dbReference>
<reference evidence="4 5" key="1">
    <citation type="submission" date="2017-11" db="EMBL/GenBank/DDBJ databases">
        <title>Infants hospitalized years apart are colonized by the same room-sourced microbial strains.</title>
        <authorList>
            <person name="Brooks B."/>
            <person name="Olm M.R."/>
            <person name="Firek B.A."/>
            <person name="Baker R."/>
            <person name="Thomas B.C."/>
            <person name="Morowitz M.J."/>
            <person name="Banfield J.F."/>
        </authorList>
    </citation>
    <scope>NUCLEOTIDE SEQUENCE [LARGE SCALE GENOMIC DNA]</scope>
    <source>
        <strain evidence="4">S2_009_000_R2_76</strain>
    </source>
</reference>
<dbReference type="InterPro" id="IPR016181">
    <property type="entry name" value="Acyl_CoA_acyltransferase"/>
</dbReference>
<keyword evidence="1 4" id="KW-0808">Transferase</keyword>
<evidence type="ECO:0000256" key="1">
    <source>
        <dbReference type="ARBA" id="ARBA00022679"/>
    </source>
</evidence>
<gene>
    <name evidence="4" type="ORF">DI598_04015</name>
</gene>
<feature type="domain" description="N-acetyltransferase" evidence="3">
    <location>
        <begin position="1"/>
        <end position="164"/>
    </location>
</feature>
<dbReference type="Pfam" id="PF00583">
    <property type="entry name" value="Acetyltransf_1"/>
    <property type="match status" value="1"/>
</dbReference>
<dbReference type="SUPFAM" id="SSF55729">
    <property type="entry name" value="Acyl-CoA N-acyltransferases (Nat)"/>
    <property type="match status" value="1"/>
</dbReference>
<organism evidence="4 5">
    <name type="scientific">Pseudopedobacter saltans</name>
    <dbReference type="NCBI Taxonomy" id="151895"/>
    <lineage>
        <taxon>Bacteria</taxon>
        <taxon>Pseudomonadati</taxon>
        <taxon>Bacteroidota</taxon>
        <taxon>Sphingobacteriia</taxon>
        <taxon>Sphingobacteriales</taxon>
        <taxon>Sphingobacteriaceae</taxon>
        <taxon>Pseudopedobacter</taxon>
    </lineage>
</organism>
<dbReference type="Gene3D" id="3.40.630.30">
    <property type="match status" value="1"/>
</dbReference>
<comment type="caution">
    <text evidence="4">The sequence shown here is derived from an EMBL/GenBank/DDBJ whole genome shotgun (WGS) entry which is preliminary data.</text>
</comment>
<sequence length="164" mass="18868">MEHRIATIEDLPEIVRIYNTTIQSHVVTADLEEVSAEDRINWFIQHDPINRPLWVFEHESHGAMVGWLSFQAFYGRKAYDKTVEVSIYLDPETRGRGYGAQILQFAIDVAPSYKIETMLGFIFAHNEPSIKLFERKGFQQWGNLPDIAELEGAKESLLIFGLKV</sequence>
<evidence type="ECO:0000313" key="5">
    <source>
        <dbReference type="Proteomes" id="UP000249645"/>
    </source>
</evidence>
<proteinExistence type="predicted"/>
<name>A0A2W5HBR3_9SPHI</name>
<dbReference type="CDD" id="cd04301">
    <property type="entry name" value="NAT_SF"/>
    <property type="match status" value="1"/>
</dbReference>
<dbReference type="EMBL" id="QFOI01000042">
    <property type="protein sequence ID" value="PZP51109.1"/>
    <property type="molecule type" value="Genomic_DNA"/>
</dbReference>
<evidence type="ECO:0000256" key="2">
    <source>
        <dbReference type="ARBA" id="ARBA00023315"/>
    </source>
</evidence>
<dbReference type="InterPro" id="IPR000182">
    <property type="entry name" value="GNAT_dom"/>
</dbReference>
<dbReference type="Proteomes" id="UP000249645">
    <property type="component" value="Unassembled WGS sequence"/>
</dbReference>